<proteinExistence type="predicted"/>
<reference evidence="2 3" key="1">
    <citation type="submission" date="2019-03" db="EMBL/GenBank/DDBJ databases">
        <title>Complete genome sequence of Paenisporosarcina antarctica CGMCC 1.6503T.</title>
        <authorList>
            <person name="Rong J.-C."/>
            <person name="Chi N.-Y."/>
            <person name="Zhang Q.-F."/>
        </authorList>
    </citation>
    <scope>NUCLEOTIDE SEQUENCE [LARGE SCALE GENOMIC DNA]</scope>
    <source>
        <strain evidence="2 3">CGMCC 1.6503</strain>
    </source>
</reference>
<dbReference type="RefSeq" id="WP_134208831.1">
    <property type="nucleotide sequence ID" value="NZ_CP038015.1"/>
</dbReference>
<protein>
    <recommendedName>
        <fullName evidence="1">PRTase-CE domain-containing protein</fullName>
    </recommendedName>
</protein>
<organism evidence="2 3">
    <name type="scientific">Paenisporosarcina antarctica</name>
    <dbReference type="NCBI Taxonomy" id="417367"/>
    <lineage>
        <taxon>Bacteria</taxon>
        <taxon>Bacillati</taxon>
        <taxon>Bacillota</taxon>
        <taxon>Bacilli</taxon>
        <taxon>Bacillales</taxon>
        <taxon>Caryophanaceae</taxon>
        <taxon>Paenisporosarcina</taxon>
    </lineage>
</organism>
<accession>A0A4P6ZXC0</accession>
<sequence length="293" mass="34028">MDNIAVEFITRVQKTYSDERYFKEIDSKYRSWIENVRASDDKKILNNLLCNIRFFSKTEIKSILEGEISKLKESYDGLNDVVILPLNPINGRYNGSNELVSLIKEIDIEAQFNGTRLLPYRDSIINDLQYAKAYNTLIFVDDISGTGGTARKFINSHYAELKGKKVIFLFLSVTEQAIKEFNTLTVEYNEAHIEFIYYIKLEKLSAINILSTAQYARLSNIEEGLWGKNHNNILGYKNSELLVLFSHNIPNNTVSCLWYFSEVNPKKWNRLFTRITAPNRKRQNYSNSKRSNV</sequence>
<dbReference type="AlphaFoldDB" id="A0A4P6ZXC0"/>
<dbReference type="Proteomes" id="UP000294292">
    <property type="component" value="Chromosome"/>
</dbReference>
<evidence type="ECO:0000313" key="2">
    <source>
        <dbReference type="EMBL" id="QBP40156.1"/>
    </source>
</evidence>
<gene>
    <name evidence="2" type="ORF">E2636_02870</name>
</gene>
<feature type="domain" description="PRTase-CE" evidence="1">
    <location>
        <begin position="30"/>
        <end position="274"/>
    </location>
</feature>
<evidence type="ECO:0000313" key="3">
    <source>
        <dbReference type="Proteomes" id="UP000294292"/>
    </source>
</evidence>
<evidence type="ECO:0000259" key="1">
    <source>
        <dbReference type="Pfam" id="PF24390"/>
    </source>
</evidence>
<dbReference type="InterPro" id="IPR056920">
    <property type="entry name" value="PRTase-CE"/>
</dbReference>
<dbReference type="Pfam" id="PF24390">
    <property type="entry name" value="PRTase-CE"/>
    <property type="match status" value="1"/>
</dbReference>
<dbReference type="EMBL" id="CP038015">
    <property type="protein sequence ID" value="QBP40156.1"/>
    <property type="molecule type" value="Genomic_DNA"/>
</dbReference>
<name>A0A4P6ZXC0_9BACL</name>
<dbReference type="KEGG" id="panc:E2636_02870"/>
<dbReference type="OrthoDB" id="2084254at2"/>
<keyword evidence="3" id="KW-1185">Reference proteome</keyword>